<dbReference type="Proteomes" id="UP000799755">
    <property type="component" value="Unassembled WGS sequence"/>
</dbReference>
<dbReference type="EMBL" id="MU003493">
    <property type="protein sequence ID" value="KAF2477168.1"/>
    <property type="molecule type" value="Genomic_DNA"/>
</dbReference>
<organism evidence="1 2">
    <name type="scientific">Lindgomyces ingoldianus</name>
    <dbReference type="NCBI Taxonomy" id="673940"/>
    <lineage>
        <taxon>Eukaryota</taxon>
        <taxon>Fungi</taxon>
        <taxon>Dikarya</taxon>
        <taxon>Ascomycota</taxon>
        <taxon>Pezizomycotina</taxon>
        <taxon>Dothideomycetes</taxon>
        <taxon>Pleosporomycetidae</taxon>
        <taxon>Pleosporales</taxon>
        <taxon>Lindgomycetaceae</taxon>
        <taxon>Lindgomyces</taxon>
    </lineage>
</organism>
<comment type="caution">
    <text evidence="1">The sequence shown here is derived from an EMBL/GenBank/DDBJ whole genome shotgun (WGS) entry which is preliminary data.</text>
</comment>
<name>A0ACB6RCV7_9PLEO</name>
<proteinExistence type="predicted"/>
<accession>A0ACB6RCV7</accession>
<reference evidence="1" key="1">
    <citation type="journal article" date="2020" name="Stud. Mycol.">
        <title>101 Dothideomycetes genomes: a test case for predicting lifestyles and emergence of pathogens.</title>
        <authorList>
            <person name="Haridas S."/>
            <person name="Albert R."/>
            <person name="Binder M."/>
            <person name="Bloem J."/>
            <person name="Labutti K."/>
            <person name="Salamov A."/>
            <person name="Andreopoulos B."/>
            <person name="Baker S."/>
            <person name="Barry K."/>
            <person name="Bills G."/>
            <person name="Bluhm B."/>
            <person name="Cannon C."/>
            <person name="Castanera R."/>
            <person name="Culley D."/>
            <person name="Daum C."/>
            <person name="Ezra D."/>
            <person name="Gonzalez J."/>
            <person name="Henrissat B."/>
            <person name="Kuo A."/>
            <person name="Liang C."/>
            <person name="Lipzen A."/>
            <person name="Lutzoni F."/>
            <person name="Magnuson J."/>
            <person name="Mondo S."/>
            <person name="Nolan M."/>
            <person name="Ohm R."/>
            <person name="Pangilinan J."/>
            <person name="Park H.-J."/>
            <person name="Ramirez L."/>
            <person name="Alfaro M."/>
            <person name="Sun H."/>
            <person name="Tritt A."/>
            <person name="Yoshinaga Y."/>
            <person name="Zwiers L.-H."/>
            <person name="Turgeon B."/>
            <person name="Goodwin S."/>
            <person name="Spatafora J."/>
            <person name="Crous P."/>
            <person name="Grigoriev I."/>
        </authorList>
    </citation>
    <scope>NUCLEOTIDE SEQUENCE</scope>
    <source>
        <strain evidence="1">ATCC 200398</strain>
    </source>
</reference>
<evidence type="ECO:0000313" key="1">
    <source>
        <dbReference type="EMBL" id="KAF2477168.1"/>
    </source>
</evidence>
<protein>
    <submittedName>
        <fullName evidence="1">Uncharacterized protein</fullName>
    </submittedName>
</protein>
<evidence type="ECO:0000313" key="2">
    <source>
        <dbReference type="Proteomes" id="UP000799755"/>
    </source>
</evidence>
<keyword evidence="2" id="KW-1185">Reference proteome</keyword>
<sequence>MHTRLSIMASFIERLPAELLDLITANLEATPYGSFRLASRLLYLTTLPEFRRRFFSTIKSSLNSSSLTMLVELSQSHLAGTVKELCIQPRRRPKLPLAKTREKPFFRGKSEFLKAQEIAKASKENAERELFDDFMNGTSLELRVAPLSTALHGFFNLTLIRFYLIDSLAVQGQMFKKSSCIEFQSRCFRLILDAILTSGVKLEEFSMAEIDFMRDSCAIVPHHAFKLPTPYLVTLSDAFHRLQSLNLCISATYNGTARLPGWEDGISQFISAASELESLSLHLDGPGAYSRFTLPIMDSLARSTILPKLKTFQIQGSMFHEHDLARFVLQHSATLSDVSLAYSRLQNGSWKSLLTTFRESLNLQRFSLIFPMQGDDRLTFPDFDNMWCLYVDTTDQEEDRTMYDALTMAIEHHEIGFEQDPECEAHYDSDKDPPDAPWPTHHQIESESE</sequence>
<gene>
    <name evidence="1" type="ORF">BDR25DRAFT_339166</name>
</gene>